<accession>A0A1I5RPM4</accession>
<organism evidence="5 6">
    <name type="scientific">Parafilimonas terrae</name>
    <dbReference type="NCBI Taxonomy" id="1465490"/>
    <lineage>
        <taxon>Bacteria</taxon>
        <taxon>Pseudomonadati</taxon>
        <taxon>Bacteroidota</taxon>
        <taxon>Chitinophagia</taxon>
        <taxon>Chitinophagales</taxon>
        <taxon>Chitinophagaceae</taxon>
        <taxon>Parafilimonas</taxon>
    </lineage>
</organism>
<gene>
    <name evidence="5" type="ORF">SAMN05444277_101357</name>
</gene>
<evidence type="ECO:0000313" key="5">
    <source>
        <dbReference type="EMBL" id="SFP60499.1"/>
    </source>
</evidence>
<dbReference type="OrthoDB" id="1525165at2"/>
<feature type="region of interest" description="Disordered" evidence="4">
    <location>
        <begin position="123"/>
        <end position="190"/>
    </location>
</feature>
<dbReference type="SUPFAM" id="SSF48452">
    <property type="entry name" value="TPR-like"/>
    <property type="match status" value="1"/>
</dbReference>
<dbReference type="EMBL" id="FOXQ01000001">
    <property type="protein sequence ID" value="SFP60499.1"/>
    <property type="molecule type" value="Genomic_DNA"/>
</dbReference>
<dbReference type="RefSeq" id="WP_090653891.1">
    <property type="nucleotide sequence ID" value="NZ_FOXQ01000001.1"/>
</dbReference>
<name>A0A1I5RPM4_9BACT</name>
<proteinExistence type="predicted"/>
<dbReference type="PANTHER" id="PTHR44943">
    <property type="entry name" value="CELLULOSE SYNTHASE OPERON PROTEIN C"/>
    <property type="match status" value="1"/>
</dbReference>
<dbReference type="STRING" id="1465490.SAMN05444277_101357"/>
<dbReference type="Gene3D" id="1.25.40.10">
    <property type="entry name" value="Tetratricopeptide repeat domain"/>
    <property type="match status" value="1"/>
</dbReference>
<dbReference type="PANTHER" id="PTHR44943:SF8">
    <property type="entry name" value="TPR REPEAT-CONTAINING PROTEIN MJ0263"/>
    <property type="match status" value="1"/>
</dbReference>
<dbReference type="SMART" id="SM00028">
    <property type="entry name" value="TPR"/>
    <property type="match status" value="3"/>
</dbReference>
<feature type="compositionally biased region" description="Low complexity" evidence="4">
    <location>
        <begin position="130"/>
        <end position="152"/>
    </location>
</feature>
<sequence length="190" mass="21965">MFFTAGIMAQPANSEINKGNEAYRKGDYKTAIEAYKNALRKDPANNTARFNLANALQRQNELNEASKNYDEVVKDATLNSLRSDANYNKALAYLKGKDLLKAINAFKESLKENPDDDDARENLQKALNELKQQQQQSKPKSQQQNQQQQKQKPLNKDMMQQKFNELRNQEKQLQQKLQDKNSTIQPDKDW</sequence>
<feature type="repeat" description="TPR" evidence="3">
    <location>
        <begin position="12"/>
        <end position="45"/>
    </location>
</feature>
<evidence type="ECO:0000256" key="3">
    <source>
        <dbReference type="PROSITE-ProRule" id="PRU00339"/>
    </source>
</evidence>
<dbReference type="PROSITE" id="PS50005">
    <property type="entry name" value="TPR"/>
    <property type="match status" value="2"/>
</dbReference>
<dbReference type="Pfam" id="PF13414">
    <property type="entry name" value="TPR_11"/>
    <property type="match status" value="1"/>
</dbReference>
<feature type="repeat" description="TPR" evidence="3">
    <location>
        <begin position="83"/>
        <end position="116"/>
    </location>
</feature>
<evidence type="ECO:0000256" key="4">
    <source>
        <dbReference type="SAM" id="MobiDB-lite"/>
    </source>
</evidence>
<evidence type="ECO:0000313" key="6">
    <source>
        <dbReference type="Proteomes" id="UP000199031"/>
    </source>
</evidence>
<reference evidence="5 6" key="1">
    <citation type="submission" date="2016-10" db="EMBL/GenBank/DDBJ databases">
        <authorList>
            <person name="de Groot N.N."/>
        </authorList>
    </citation>
    <scope>NUCLEOTIDE SEQUENCE [LARGE SCALE GENOMIC DNA]</scope>
    <source>
        <strain evidence="5 6">DSM 28286</strain>
    </source>
</reference>
<keyword evidence="2 3" id="KW-0802">TPR repeat</keyword>
<evidence type="ECO:0000256" key="1">
    <source>
        <dbReference type="ARBA" id="ARBA00022737"/>
    </source>
</evidence>
<dbReference type="Pfam" id="PF13181">
    <property type="entry name" value="TPR_8"/>
    <property type="match status" value="1"/>
</dbReference>
<keyword evidence="1" id="KW-0677">Repeat</keyword>
<dbReference type="AlphaFoldDB" id="A0A1I5RPM4"/>
<evidence type="ECO:0000256" key="2">
    <source>
        <dbReference type="ARBA" id="ARBA00022803"/>
    </source>
</evidence>
<dbReference type="InterPro" id="IPR019734">
    <property type="entry name" value="TPR_rpt"/>
</dbReference>
<dbReference type="InterPro" id="IPR051685">
    <property type="entry name" value="Ycf3/AcsC/BcsC/TPR_MFPF"/>
</dbReference>
<dbReference type="InterPro" id="IPR011990">
    <property type="entry name" value="TPR-like_helical_dom_sf"/>
</dbReference>
<protein>
    <submittedName>
        <fullName evidence="5">Tetratricopeptide repeat-containing protein</fullName>
    </submittedName>
</protein>
<keyword evidence="6" id="KW-1185">Reference proteome</keyword>
<dbReference type="Proteomes" id="UP000199031">
    <property type="component" value="Unassembled WGS sequence"/>
</dbReference>